<dbReference type="Gene3D" id="3.30.530.20">
    <property type="match status" value="1"/>
</dbReference>
<dbReference type="EMBL" id="MKQR01000016">
    <property type="protein sequence ID" value="OLR92718.1"/>
    <property type="molecule type" value="Genomic_DNA"/>
</dbReference>
<comment type="caution">
    <text evidence="1">The sequence shown here is derived from an EMBL/GenBank/DDBJ whole genome shotgun (WGS) entry which is preliminary data.</text>
</comment>
<dbReference type="AlphaFoldDB" id="A0A1Q9LL12"/>
<accession>A0A1Q9LL12</accession>
<dbReference type="InterPro" id="IPR019587">
    <property type="entry name" value="Polyketide_cyclase/dehydratase"/>
</dbReference>
<organism evidence="1 2">
    <name type="scientific">Actinokineospora bangkokensis</name>
    <dbReference type="NCBI Taxonomy" id="1193682"/>
    <lineage>
        <taxon>Bacteria</taxon>
        <taxon>Bacillati</taxon>
        <taxon>Actinomycetota</taxon>
        <taxon>Actinomycetes</taxon>
        <taxon>Pseudonocardiales</taxon>
        <taxon>Pseudonocardiaceae</taxon>
        <taxon>Actinokineospora</taxon>
    </lineage>
</organism>
<dbReference type="Pfam" id="PF10604">
    <property type="entry name" value="Polyketide_cyc2"/>
    <property type="match status" value="1"/>
</dbReference>
<dbReference type="STRING" id="1193682.BJP25_20330"/>
<dbReference type="OrthoDB" id="3779334at2"/>
<reference evidence="1 2" key="1">
    <citation type="submission" date="2016-10" db="EMBL/GenBank/DDBJ databases">
        <title>The Draft Genome Sequence of Actinokineospora bangkokensis 44EHWT reveals the biosynthetic pathway of antifungal compounds Thailandins with unusual extender unit butylmalonyl-CoA.</title>
        <authorList>
            <person name="Greule A."/>
            <person name="Intra B."/>
            <person name="Flemming S."/>
            <person name="Rommel M.G."/>
            <person name="Panbangred W."/>
            <person name="Bechthold A."/>
        </authorList>
    </citation>
    <scope>NUCLEOTIDE SEQUENCE [LARGE SCALE GENOMIC DNA]</scope>
    <source>
        <strain evidence="1 2">44EHW</strain>
    </source>
</reference>
<protein>
    <submittedName>
        <fullName evidence="1">Polyketide cyclase</fullName>
    </submittedName>
</protein>
<dbReference type="SUPFAM" id="SSF55961">
    <property type="entry name" value="Bet v1-like"/>
    <property type="match status" value="1"/>
</dbReference>
<keyword evidence="2" id="KW-1185">Reference proteome</keyword>
<gene>
    <name evidence="1" type="ORF">BJP25_20330</name>
</gene>
<name>A0A1Q9LL12_9PSEU</name>
<dbReference type="Proteomes" id="UP000186040">
    <property type="component" value="Unassembled WGS sequence"/>
</dbReference>
<proteinExistence type="predicted"/>
<sequence length="161" mass="18372">MRYRDCPTFEVSERYTTSPARLWELVTDIELPVRFSPELQGVEWVHGDSVAIGNRFRGHNKHPQMGEWTTESTVVEVEPERRWVWQIAGFDGPAATWAFEIDPGRDAVTLRQWARMGPGKSGLTMAIDSMPEKEGRIVANRVRDWETGMRANMAGIRDLLG</sequence>
<dbReference type="InterPro" id="IPR023393">
    <property type="entry name" value="START-like_dom_sf"/>
</dbReference>
<evidence type="ECO:0000313" key="2">
    <source>
        <dbReference type="Proteomes" id="UP000186040"/>
    </source>
</evidence>
<dbReference type="CDD" id="cd07812">
    <property type="entry name" value="SRPBCC"/>
    <property type="match status" value="1"/>
</dbReference>
<evidence type="ECO:0000313" key="1">
    <source>
        <dbReference type="EMBL" id="OLR92718.1"/>
    </source>
</evidence>